<proteinExistence type="predicted"/>
<sequence>MEKQVRNCKSNRSEAVREQAREKREHLHADLHHRRSLCIPMSPYGKVKAAIIFAAVVLEARESILF</sequence>
<organism evidence="2 3">
    <name type="scientific">Methanosarcina baikalica</name>
    <dbReference type="NCBI Taxonomy" id="3073890"/>
    <lineage>
        <taxon>Archaea</taxon>
        <taxon>Methanobacteriati</taxon>
        <taxon>Methanobacteriota</taxon>
        <taxon>Stenosarchaea group</taxon>
        <taxon>Methanomicrobia</taxon>
        <taxon>Methanosarcinales</taxon>
        <taxon>Methanosarcinaceae</taxon>
        <taxon>Methanosarcina</taxon>
    </lineage>
</organism>
<protein>
    <recommendedName>
        <fullName evidence="4">Mobile element protein</fullName>
    </recommendedName>
</protein>
<comment type="caution">
    <text evidence="2">The sequence shown here is derived from an EMBL/GenBank/DDBJ whole genome shotgun (WGS) entry which is preliminary data.</text>
</comment>
<evidence type="ECO:0000256" key="1">
    <source>
        <dbReference type="SAM" id="MobiDB-lite"/>
    </source>
</evidence>
<dbReference type="Proteomes" id="UP001246244">
    <property type="component" value="Unassembled WGS sequence"/>
</dbReference>
<evidence type="ECO:0000313" key="3">
    <source>
        <dbReference type="Proteomes" id="UP001246244"/>
    </source>
</evidence>
<reference evidence="3" key="1">
    <citation type="submission" date="2023-07" db="EMBL/GenBank/DDBJ databases">
        <title>Whole-genome sequencing of a new Methanosarcina sp. Z-7115.</title>
        <authorList>
            <person name="Zhilina T.N."/>
            <person name="Merkel A.Y."/>
        </authorList>
    </citation>
    <scope>NUCLEOTIDE SEQUENCE [LARGE SCALE GENOMIC DNA]</scope>
    <source>
        <strain evidence="3">Z-7115</strain>
    </source>
</reference>
<evidence type="ECO:0000313" key="2">
    <source>
        <dbReference type="EMBL" id="MDR7664508.1"/>
    </source>
</evidence>
<name>A0ABU2CXT1_9EURY</name>
<dbReference type="RefSeq" id="WP_310574534.1">
    <property type="nucleotide sequence ID" value="NZ_JAVKPK010000003.1"/>
</dbReference>
<keyword evidence="3" id="KW-1185">Reference proteome</keyword>
<dbReference type="EMBL" id="JAVKPK010000003">
    <property type="protein sequence ID" value="MDR7664508.1"/>
    <property type="molecule type" value="Genomic_DNA"/>
</dbReference>
<evidence type="ECO:0008006" key="4">
    <source>
        <dbReference type="Google" id="ProtNLM"/>
    </source>
</evidence>
<gene>
    <name evidence="2" type="ORF">RG963_01660</name>
</gene>
<accession>A0ABU2CXT1</accession>
<feature type="region of interest" description="Disordered" evidence="1">
    <location>
        <begin position="1"/>
        <end position="27"/>
    </location>
</feature>